<gene>
    <name evidence="1" type="ORF">MM35RIKEN_16580</name>
</gene>
<evidence type="ECO:0000313" key="1">
    <source>
        <dbReference type="EMBL" id="BCK79466.1"/>
    </source>
</evidence>
<dbReference type="Proteomes" id="UP000681343">
    <property type="component" value="Plasmid pMM35_01"/>
</dbReference>
<accession>A0A810Q0P8</accession>
<protein>
    <submittedName>
        <fullName evidence="1">Uncharacterized protein</fullName>
    </submittedName>
</protein>
<organism evidence="1 2">
    <name type="scientific">Vescimonas fastidiosa</name>
    <dbReference type="NCBI Taxonomy" id="2714353"/>
    <lineage>
        <taxon>Bacteria</taxon>
        <taxon>Bacillati</taxon>
        <taxon>Bacillota</taxon>
        <taxon>Clostridia</taxon>
        <taxon>Eubacteriales</taxon>
        <taxon>Oscillospiraceae</taxon>
        <taxon>Vescimonas</taxon>
    </lineage>
</organism>
<dbReference type="RefSeq" id="WP_212821074.1">
    <property type="nucleotide sequence ID" value="NZ_AP023416.1"/>
</dbReference>
<keyword evidence="2" id="KW-1185">Reference proteome</keyword>
<geneLocation type="plasmid" evidence="1 2">
    <name>pMM35_01</name>
</geneLocation>
<proteinExistence type="predicted"/>
<dbReference type="AlphaFoldDB" id="A0A810Q0P8"/>
<evidence type="ECO:0000313" key="2">
    <source>
        <dbReference type="Proteomes" id="UP000681343"/>
    </source>
</evidence>
<dbReference type="KEGG" id="vfa:MM35RIKEN_16580"/>
<name>A0A810Q0P8_9FIRM</name>
<reference evidence="1" key="1">
    <citation type="submission" date="2020-09" db="EMBL/GenBank/DDBJ databases">
        <title>New species isolated from human feces.</title>
        <authorList>
            <person name="Kitahara M."/>
            <person name="Shigeno Y."/>
            <person name="Shime M."/>
            <person name="Matsumoto Y."/>
            <person name="Nakamura S."/>
            <person name="Motooka D."/>
            <person name="Fukuoka S."/>
            <person name="Nishikawa H."/>
            <person name="Benno Y."/>
        </authorList>
    </citation>
    <scope>NUCLEOTIDE SEQUENCE</scope>
    <source>
        <strain evidence="1">MM35</strain>
        <plasmid evidence="1">pMM35_01</plasmid>
    </source>
</reference>
<dbReference type="EMBL" id="AP023416">
    <property type="protein sequence ID" value="BCK79466.1"/>
    <property type="molecule type" value="Genomic_DNA"/>
</dbReference>
<keyword evidence="1" id="KW-0614">Plasmid</keyword>
<sequence length="66" mass="7533">MTKHFCDLCGKEIHNFQETYRVSVKNNARIPYASDPNIVDVGEICPACANRIHQTVRELKQEDDNG</sequence>